<gene>
    <name evidence="2" type="ORF">ABIC20_005599</name>
</gene>
<reference evidence="2 3" key="1">
    <citation type="submission" date="2024-06" db="EMBL/GenBank/DDBJ databases">
        <title>Genomics of switchgrass bacterial isolates.</title>
        <authorList>
            <person name="Shade A."/>
        </authorList>
    </citation>
    <scope>NUCLEOTIDE SEQUENCE [LARGE SCALE GENOMIC DNA]</scope>
    <source>
        <strain evidence="2 3">PvP084</strain>
    </source>
</reference>
<dbReference type="Pfam" id="PF00717">
    <property type="entry name" value="Peptidase_S24"/>
    <property type="match status" value="1"/>
</dbReference>
<protein>
    <submittedName>
        <fullName evidence="2">Transcriptional regulator with XRE-family HTH domain</fullName>
    </submittedName>
</protein>
<dbReference type="Pfam" id="PF01381">
    <property type="entry name" value="HTH_3"/>
    <property type="match status" value="1"/>
</dbReference>
<sequence>MTQEQAAAAFGMSKGGYIKIEDGDRGLKAERIAKAAEIFKVQPSEISDVLADITSATTPKFEDVLLERARAATAERDEDLLSVVGEVAAGRWIEIDDFVDEPAFDPVPVRSDPRWPSEHQYGLVVRGESINRFAADGDVLVCISAIPTRYRPKDGDLVIVELRRNAGLLRQRTAKRYLRTDTHVELWPDSDHERWQKPIIIPKGLTPLEFFLEEEGGGIEAEIVAFVASAVRQVQRWRRP</sequence>
<keyword evidence="3" id="KW-1185">Reference proteome</keyword>
<comment type="caution">
    <text evidence="2">The sequence shown here is derived from an EMBL/GenBank/DDBJ whole genome shotgun (WGS) entry which is preliminary data.</text>
</comment>
<proteinExistence type="predicted"/>
<dbReference type="InterPro" id="IPR036286">
    <property type="entry name" value="LexA/Signal_pep-like_sf"/>
</dbReference>
<evidence type="ECO:0000313" key="3">
    <source>
        <dbReference type="Proteomes" id="UP001549119"/>
    </source>
</evidence>
<dbReference type="Proteomes" id="UP001549119">
    <property type="component" value="Unassembled WGS sequence"/>
</dbReference>
<dbReference type="Gene3D" id="1.10.260.40">
    <property type="entry name" value="lambda repressor-like DNA-binding domains"/>
    <property type="match status" value="1"/>
</dbReference>
<accession>A0ABV2NPM3</accession>
<evidence type="ECO:0000259" key="1">
    <source>
        <dbReference type="PROSITE" id="PS50943"/>
    </source>
</evidence>
<dbReference type="InterPro" id="IPR015927">
    <property type="entry name" value="Peptidase_S24_S26A/B/C"/>
</dbReference>
<dbReference type="InterPro" id="IPR001387">
    <property type="entry name" value="Cro/C1-type_HTH"/>
</dbReference>
<dbReference type="CDD" id="cd00093">
    <property type="entry name" value="HTH_XRE"/>
    <property type="match status" value="1"/>
</dbReference>
<evidence type="ECO:0000313" key="2">
    <source>
        <dbReference type="EMBL" id="MET3868290.1"/>
    </source>
</evidence>
<dbReference type="Gene3D" id="2.10.109.10">
    <property type="entry name" value="Umud Fragment, subunit A"/>
    <property type="match status" value="1"/>
</dbReference>
<organism evidence="2 3">
    <name type="scientific">Methylobacterium radiotolerans</name>
    <dbReference type="NCBI Taxonomy" id="31998"/>
    <lineage>
        <taxon>Bacteria</taxon>
        <taxon>Pseudomonadati</taxon>
        <taxon>Pseudomonadota</taxon>
        <taxon>Alphaproteobacteria</taxon>
        <taxon>Hyphomicrobiales</taxon>
        <taxon>Methylobacteriaceae</taxon>
        <taxon>Methylobacterium</taxon>
    </lineage>
</organism>
<dbReference type="PROSITE" id="PS50943">
    <property type="entry name" value="HTH_CROC1"/>
    <property type="match status" value="1"/>
</dbReference>
<dbReference type="EMBL" id="JBEPNW010000002">
    <property type="protein sequence ID" value="MET3868290.1"/>
    <property type="molecule type" value="Genomic_DNA"/>
</dbReference>
<name>A0ABV2NPM3_9HYPH</name>
<feature type="domain" description="HTH cro/C1-type" evidence="1">
    <location>
        <begin position="1"/>
        <end position="46"/>
    </location>
</feature>
<dbReference type="InterPro" id="IPR010982">
    <property type="entry name" value="Lambda_DNA-bd_dom_sf"/>
</dbReference>
<dbReference type="SUPFAM" id="SSF47413">
    <property type="entry name" value="lambda repressor-like DNA-binding domains"/>
    <property type="match status" value="1"/>
</dbReference>
<dbReference type="SUPFAM" id="SSF51306">
    <property type="entry name" value="LexA/Signal peptidase"/>
    <property type="match status" value="1"/>
</dbReference>